<protein>
    <submittedName>
        <fullName evidence="5">Alpha/beta hydrolase family protein</fullName>
    </submittedName>
</protein>
<keyword evidence="6" id="KW-1185">Reference proteome</keyword>
<keyword evidence="3" id="KW-0443">Lipid metabolism</keyword>
<dbReference type="InterPro" id="IPR006311">
    <property type="entry name" value="TAT_signal"/>
</dbReference>
<evidence type="ECO:0000256" key="1">
    <source>
        <dbReference type="ARBA" id="ARBA00022801"/>
    </source>
</evidence>
<dbReference type="RefSeq" id="WP_377426288.1">
    <property type="nucleotide sequence ID" value="NZ_JBHSPR010000021.1"/>
</dbReference>
<reference evidence="6" key="1">
    <citation type="journal article" date="2019" name="Int. J. Syst. Evol. Microbiol.">
        <title>The Global Catalogue of Microorganisms (GCM) 10K type strain sequencing project: providing services to taxonomists for standard genome sequencing and annotation.</title>
        <authorList>
            <consortium name="The Broad Institute Genomics Platform"/>
            <consortium name="The Broad Institute Genome Sequencing Center for Infectious Disease"/>
            <person name="Wu L."/>
            <person name="Ma J."/>
        </authorList>
    </citation>
    <scope>NUCLEOTIDE SEQUENCE [LARGE SCALE GENOMIC DNA]</scope>
    <source>
        <strain evidence="6">ZS-35-S2</strain>
    </source>
</reference>
<dbReference type="InterPro" id="IPR029058">
    <property type="entry name" value="AB_hydrolase_fold"/>
</dbReference>
<keyword evidence="4" id="KW-0732">Signal</keyword>
<dbReference type="EMBL" id="JBHSPR010000021">
    <property type="protein sequence ID" value="MFC6019848.1"/>
    <property type="molecule type" value="Genomic_DNA"/>
</dbReference>
<feature type="signal peptide" evidence="4">
    <location>
        <begin position="1"/>
        <end position="28"/>
    </location>
</feature>
<sequence length="419" mass="45568">MSIKRRSILVGGLVAVAASAVPIRAALAAATPAKIELTVPEPSGPYPIGTTELHLVQPGRPDPWAPEITRELMVSLWYPAVPDPRYPRAPYLPSALAELYETEAGVAPLALPTGRIDWRGTRTHARVAAPVLARPGGHPVVLYSPGGLNSRALGTVGAQDLASRGFVVVTVDHPGEAAVEFPGNRIRRTQVPFDITDPAEIERVKERFMAAREADLLFVLDQLEVLAAGGNPDAERRALPRGLGRAMDLSNVGMFGHSAGGLATARAMYADRRIDAGVNMDGWFQFGDNHPERGSDRPFLLLGARSHPQDPVLHGEVRTHLTEPLWRVFWDNSTGWKLDLNVPNGQHYTFTDGQWFLPQLAGPLGIDTTTAIGTVDPTRIVNGQNDYLAAFFAQHLKRQPQRLLTGPSPEYSDLVSFIR</sequence>
<keyword evidence="2" id="KW-0442">Lipid degradation</keyword>
<comment type="caution">
    <text evidence="5">The sequence shown here is derived from an EMBL/GenBank/DDBJ whole genome shotgun (WGS) entry which is preliminary data.</text>
</comment>
<dbReference type="PANTHER" id="PTHR10272">
    <property type="entry name" value="PLATELET-ACTIVATING FACTOR ACETYLHYDROLASE"/>
    <property type="match status" value="1"/>
</dbReference>
<proteinExistence type="predicted"/>
<organism evidence="5 6">
    <name type="scientific">Plantactinospora solaniradicis</name>
    <dbReference type="NCBI Taxonomy" id="1723736"/>
    <lineage>
        <taxon>Bacteria</taxon>
        <taxon>Bacillati</taxon>
        <taxon>Actinomycetota</taxon>
        <taxon>Actinomycetes</taxon>
        <taxon>Micromonosporales</taxon>
        <taxon>Micromonosporaceae</taxon>
        <taxon>Plantactinospora</taxon>
    </lineage>
</organism>
<dbReference type="SUPFAM" id="SSF53474">
    <property type="entry name" value="alpha/beta-Hydrolases"/>
    <property type="match status" value="1"/>
</dbReference>
<evidence type="ECO:0000256" key="3">
    <source>
        <dbReference type="ARBA" id="ARBA00023098"/>
    </source>
</evidence>
<keyword evidence="1 5" id="KW-0378">Hydrolase</keyword>
<name>A0ABW1KGA1_9ACTN</name>
<dbReference type="GO" id="GO:0016787">
    <property type="term" value="F:hydrolase activity"/>
    <property type="evidence" value="ECO:0007669"/>
    <property type="project" value="UniProtKB-KW"/>
</dbReference>
<dbReference type="Gene3D" id="3.40.50.1820">
    <property type="entry name" value="alpha/beta hydrolase"/>
    <property type="match status" value="1"/>
</dbReference>
<dbReference type="Pfam" id="PF03403">
    <property type="entry name" value="PAF-AH_p_II"/>
    <property type="match status" value="1"/>
</dbReference>
<evidence type="ECO:0000313" key="6">
    <source>
        <dbReference type="Proteomes" id="UP001596203"/>
    </source>
</evidence>
<evidence type="ECO:0000313" key="5">
    <source>
        <dbReference type="EMBL" id="MFC6019848.1"/>
    </source>
</evidence>
<accession>A0ABW1KGA1</accession>
<evidence type="ECO:0000256" key="4">
    <source>
        <dbReference type="SAM" id="SignalP"/>
    </source>
</evidence>
<feature type="chain" id="PRO_5047068552" evidence="4">
    <location>
        <begin position="29"/>
        <end position="419"/>
    </location>
</feature>
<gene>
    <name evidence="5" type="ORF">ACFP2T_27045</name>
</gene>
<evidence type="ECO:0000256" key="2">
    <source>
        <dbReference type="ARBA" id="ARBA00022963"/>
    </source>
</evidence>
<dbReference type="PROSITE" id="PS51318">
    <property type="entry name" value="TAT"/>
    <property type="match status" value="1"/>
</dbReference>
<dbReference type="Proteomes" id="UP001596203">
    <property type="component" value="Unassembled WGS sequence"/>
</dbReference>
<dbReference type="PANTHER" id="PTHR10272:SF0">
    <property type="entry name" value="PLATELET-ACTIVATING FACTOR ACETYLHYDROLASE"/>
    <property type="match status" value="1"/>
</dbReference>